<dbReference type="Proteomes" id="UP000177622">
    <property type="component" value="Unassembled WGS sequence"/>
</dbReference>
<comment type="caution">
    <text evidence="3">The sequence shown here is derived from an EMBL/GenBank/DDBJ whole genome shotgun (WGS) entry which is preliminary data.</text>
</comment>
<dbReference type="EMBL" id="LXJU01000004">
    <property type="protein sequence ID" value="OGE55660.1"/>
    <property type="molecule type" value="Genomic_DNA"/>
</dbReference>
<dbReference type="CDD" id="cd10170">
    <property type="entry name" value="ASKHA_NBD_HSP70"/>
    <property type="match status" value="1"/>
</dbReference>
<name>A0A1F5LRK5_PENAI</name>
<dbReference type="GO" id="GO:0005524">
    <property type="term" value="F:ATP binding"/>
    <property type="evidence" value="ECO:0007669"/>
    <property type="project" value="UniProtKB-KW"/>
</dbReference>
<dbReference type="GO" id="GO:0140662">
    <property type="term" value="F:ATP-dependent protein folding chaperone"/>
    <property type="evidence" value="ECO:0007669"/>
    <property type="project" value="InterPro"/>
</dbReference>
<dbReference type="OrthoDB" id="2963168at2759"/>
<gene>
    <name evidence="3" type="ORF">PENARI_c004G07925</name>
</gene>
<sequence>MTANVERPWLIVGIDFGTTFSGVAWGMDGCPDDIEVIQTWPGGGNTTSQKIPTLLLYDGKRMKWGYEAEQTVHPGNQHRLIQGVKLLMDEGQEFRYAPTSESGKLIKQMGKSAVQVSCDYLASLVTHAREMLRRRFGAALQTFDLHYILTVPAVWSDKGKNSTMQAAHLAEIPAANLTLLSEPEAAAVYAIRTIQPNTIAEGHCLIVCDAGGGTVVSLRPHNSLKNFSDQFSQDIITYRAVCGSVMLDERFDDLVKTVIEQKSAKGLPPASARAAKKYWQDYIKPKYAGPVGQNEFDDPGYWVPIPGVSGIRQVDLSEGHLYLEKYTPFLTISTT</sequence>
<keyword evidence="2" id="KW-0067">ATP-binding</keyword>
<proteinExistence type="predicted"/>
<evidence type="ECO:0000313" key="3">
    <source>
        <dbReference type="EMBL" id="OGE55660.1"/>
    </source>
</evidence>
<reference evidence="3 4" key="1">
    <citation type="journal article" date="2016" name="Sci. Rep.">
        <title>Penicillium arizonense, a new, genome sequenced fungal species, reveals a high chemical diversity in secreted metabolites.</title>
        <authorList>
            <person name="Grijseels S."/>
            <person name="Nielsen J.C."/>
            <person name="Randelovic M."/>
            <person name="Nielsen J."/>
            <person name="Nielsen K.F."/>
            <person name="Workman M."/>
            <person name="Frisvad J.C."/>
        </authorList>
    </citation>
    <scope>NUCLEOTIDE SEQUENCE [LARGE SCALE GENOMIC DNA]</scope>
    <source>
        <strain evidence="3 4">CBS 141311</strain>
    </source>
</reference>
<dbReference type="Pfam" id="PF00012">
    <property type="entry name" value="HSP70"/>
    <property type="match status" value="1"/>
</dbReference>
<dbReference type="PANTHER" id="PTHR14187">
    <property type="entry name" value="ALPHA KINASE/ELONGATION FACTOR 2 KINASE"/>
    <property type="match status" value="1"/>
</dbReference>
<dbReference type="PANTHER" id="PTHR14187:SF82">
    <property type="entry name" value="FAMILY CHAPERONE, PUTATIVE (AFU_ORTHOLOGUE AFUA_7G08575)-RELATED"/>
    <property type="match status" value="1"/>
</dbReference>
<dbReference type="Gene3D" id="3.30.420.40">
    <property type="match status" value="1"/>
</dbReference>
<protein>
    <submittedName>
        <fullName evidence="3">Uncharacterized protein</fullName>
    </submittedName>
</protein>
<dbReference type="AlphaFoldDB" id="A0A1F5LRK5"/>
<organism evidence="3 4">
    <name type="scientific">Penicillium arizonense</name>
    <dbReference type="NCBI Taxonomy" id="1835702"/>
    <lineage>
        <taxon>Eukaryota</taxon>
        <taxon>Fungi</taxon>
        <taxon>Dikarya</taxon>
        <taxon>Ascomycota</taxon>
        <taxon>Pezizomycotina</taxon>
        <taxon>Eurotiomycetes</taxon>
        <taxon>Eurotiomycetidae</taxon>
        <taxon>Eurotiales</taxon>
        <taxon>Aspergillaceae</taxon>
        <taxon>Penicillium</taxon>
    </lineage>
</organism>
<dbReference type="InterPro" id="IPR043129">
    <property type="entry name" value="ATPase_NBD"/>
</dbReference>
<evidence type="ECO:0000313" key="4">
    <source>
        <dbReference type="Proteomes" id="UP000177622"/>
    </source>
</evidence>
<dbReference type="SUPFAM" id="SSF53067">
    <property type="entry name" value="Actin-like ATPase domain"/>
    <property type="match status" value="1"/>
</dbReference>
<evidence type="ECO:0000256" key="2">
    <source>
        <dbReference type="ARBA" id="ARBA00022840"/>
    </source>
</evidence>
<keyword evidence="1" id="KW-0547">Nucleotide-binding</keyword>
<dbReference type="InterPro" id="IPR013126">
    <property type="entry name" value="Hsp_70_fam"/>
</dbReference>
<dbReference type="GeneID" id="34573994"/>
<keyword evidence="4" id="KW-1185">Reference proteome</keyword>
<dbReference type="STRING" id="1835702.A0A1F5LRK5"/>
<dbReference type="RefSeq" id="XP_022491089.1">
    <property type="nucleotide sequence ID" value="XM_022629260.1"/>
</dbReference>
<accession>A0A1F5LRK5</accession>
<evidence type="ECO:0000256" key="1">
    <source>
        <dbReference type="ARBA" id="ARBA00022741"/>
    </source>
</evidence>